<evidence type="ECO:0000256" key="6">
    <source>
        <dbReference type="ARBA" id="ARBA00022840"/>
    </source>
</evidence>
<keyword evidence="4" id="KW-0547">Nucleotide-binding</keyword>
<feature type="domain" description="Disease resistance N-terminal" evidence="8">
    <location>
        <begin position="12"/>
        <end position="85"/>
    </location>
</feature>
<evidence type="ECO:0000313" key="11">
    <source>
        <dbReference type="Proteomes" id="UP001179952"/>
    </source>
</evidence>
<evidence type="ECO:0000256" key="3">
    <source>
        <dbReference type="ARBA" id="ARBA00022737"/>
    </source>
</evidence>
<sequence>MESTIVVSAFFQSVLKKAVTASTRESTTGIGDELVQISSVLNKIQPVIVDAEEKQTSEGPVNLWLTMLKDVAVAYNADDVLMSLEVYDHVPSASELGHIRLMLKKVQQRLDEILEESYLLGLVERCEGSPFKAKASSNTSLFVAKDVFGRDGDKDRIIEILVSEESSHMGVSALCIVGIGGIGKTTLAKLAYNDERVQNHFELKIWVNASECRDVFDLVREIRDSRIVDEPGLEAEEAELKEMQLLYALNLNWNFEGEHQQNDEDVLERLRPHTNLEVLKISCYKGSKLSSWLGDPSFSKLHSISFICLEHCNSLTPLGQLPSLYSLSLNSVHEVKNLVPESRGESDHITWFPALEKLSIYNMPNFETLLIGNGEQLSVQVCPKLVQVSLLPP</sequence>
<evidence type="ECO:0000256" key="5">
    <source>
        <dbReference type="ARBA" id="ARBA00022821"/>
    </source>
</evidence>
<evidence type="ECO:0000313" key="10">
    <source>
        <dbReference type="EMBL" id="KAK1280350.1"/>
    </source>
</evidence>
<keyword evidence="6" id="KW-0067">ATP-binding</keyword>
<name>A0AAV9BUC8_ACOGR</name>
<comment type="caution">
    <text evidence="10">The sequence shown here is derived from an EMBL/GenBank/DDBJ whole genome shotgun (WGS) entry which is preliminary data.</text>
</comment>
<dbReference type="GO" id="GO:0006952">
    <property type="term" value="P:defense response"/>
    <property type="evidence" value="ECO:0007669"/>
    <property type="project" value="UniProtKB-KW"/>
</dbReference>
<evidence type="ECO:0000259" key="8">
    <source>
        <dbReference type="Pfam" id="PF18052"/>
    </source>
</evidence>
<protein>
    <submittedName>
        <fullName evidence="10">Disease resistance RPP13-like protein 1</fullName>
    </submittedName>
</protein>
<dbReference type="InterPro" id="IPR002182">
    <property type="entry name" value="NB-ARC"/>
</dbReference>
<dbReference type="Gene3D" id="1.20.5.4130">
    <property type="match status" value="1"/>
</dbReference>
<dbReference type="Pfam" id="PF00931">
    <property type="entry name" value="NB-ARC"/>
    <property type="match status" value="1"/>
</dbReference>
<reference evidence="10" key="1">
    <citation type="journal article" date="2023" name="Nat. Commun.">
        <title>Diploid and tetraploid genomes of Acorus and the evolution of monocots.</title>
        <authorList>
            <person name="Ma L."/>
            <person name="Liu K.W."/>
            <person name="Li Z."/>
            <person name="Hsiao Y.Y."/>
            <person name="Qi Y."/>
            <person name="Fu T."/>
            <person name="Tang G.D."/>
            <person name="Zhang D."/>
            <person name="Sun W.H."/>
            <person name="Liu D.K."/>
            <person name="Li Y."/>
            <person name="Chen G.Z."/>
            <person name="Liu X.D."/>
            <person name="Liao X.Y."/>
            <person name="Jiang Y.T."/>
            <person name="Yu X."/>
            <person name="Hao Y."/>
            <person name="Huang J."/>
            <person name="Zhao X.W."/>
            <person name="Ke S."/>
            <person name="Chen Y.Y."/>
            <person name="Wu W.L."/>
            <person name="Hsu J.L."/>
            <person name="Lin Y.F."/>
            <person name="Huang M.D."/>
            <person name="Li C.Y."/>
            <person name="Huang L."/>
            <person name="Wang Z.W."/>
            <person name="Zhao X."/>
            <person name="Zhong W.Y."/>
            <person name="Peng D.H."/>
            <person name="Ahmad S."/>
            <person name="Lan S."/>
            <person name="Zhang J.S."/>
            <person name="Tsai W.C."/>
            <person name="Van de Peer Y."/>
            <person name="Liu Z.J."/>
        </authorList>
    </citation>
    <scope>NUCLEOTIDE SEQUENCE</scope>
    <source>
        <strain evidence="10">SCP</strain>
    </source>
</reference>
<evidence type="ECO:0000256" key="1">
    <source>
        <dbReference type="ARBA" id="ARBA00008894"/>
    </source>
</evidence>
<dbReference type="SUPFAM" id="SSF52540">
    <property type="entry name" value="P-loop containing nucleoside triphosphate hydrolases"/>
    <property type="match status" value="1"/>
</dbReference>
<dbReference type="Proteomes" id="UP001179952">
    <property type="component" value="Unassembled WGS sequence"/>
</dbReference>
<evidence type="ECO:0000256" key="2">
    <source>
        <dbReference type="ARBA" id="ARBA00022614"/>
    </source>
</evidence>
<dbReference type="EMBL" id="JAUJYN010000001">
    <property type="protein sequence ID" value="KAK1280350.1"/>
    <property type="molecule type" value="Genomic_DNA"/>
</dbReference>
<organism evidence="10 11">
    <name type="scientific">Acorus gramineus</name>
    <name type="common">Dwarf sweet flag</name>
    <dbReference type="NCBI Taxonomy" id="55184"/>
    <lineage>
        <taxon>Eukaryota</taxon>
        <taxon>Viridiplantae</taxon>
        <taxon>Streptophyta</taxon>
        <taxon>Embryophyta</taxon>
        <taxon>Tracheophyta</taxon>
        <taxon>Spermatophyta</taxon>
        <taxon>Magnoliopsida</taxon>
        <taxon>Liliopsida</taxon>
        <taxon>Acoraceae</taxon>
        <taxon>Acorus</taxon>
    </lineage>
</organism>
<reference evidence="10" key="2">
    <citation type="submission" date="2023-06" db="EMBL/GenBank/DDBJ databases">
        <authorList>
            <person name="Ma L."/>
            <person name="Liu K.-W."/>
            <person name="Li Z."/>
            <person name="Hsiao Y.-Y."/>
            <person name="Qi Y."/>
            <person name="Fu T."/>
            <person name="Tang G."/>
            <person name="Zhang D."/>
            <person name="Sun W.-H."/>
            <person name="Liu D.-K."/>
            <person name="Li Y."/>
            <person name="Chen G.-Z."/>
            <person name="Liu X.-D."/>
            <person name="Liao X.-Y."/>
            <person name="Jiang Y.-T."/>
            <person name="Yu X."/>
            <person name="Hao Y."/>
            <person name="Huang J."/>
            <person name="Zhao X.-W."/>
            <person name="Ke S."/>
            <person name="Chen Y.-Y."/>
            <person name="Wu W.-L."/>
            <person name="Hsu J.-L."/>
            <person name="Lin Y.-F."/>
            <person name="Huang M.-D."/>
            <person name="Li C.-Y."/>
            <person name="Huang L."/>
            <person name="Wang Z.-W."/>
            <person name="Zhao X."/>
            <person name="Zhong W.-Y."/>
            <person name="Peng D.-H."/>
            <person name="Ahmad S."/>
            <person name="Lan S."/>
            <person name="Zhang J.-S."/>
            <person name="Tsai W.-C."/>
            <person name="Van De Peer Y."/>
            <person name="Liu Z.-J."/>
        </authorList>
    </citation>
    <scope>NUCLEOTIDE SEQUENCE</scope>
    <source>
        <strain evidence="10">SCP</strain>
        <tissue evidence="10">Leaves</tissue>
    </source>
</reference>
<dbReference type="InterPro" id="IPR027417">
    <property type="entry name" value="P-loop_NTPase"/>
</dbReference>
<proteinExistence type="inferred from homology"/>
<feature type="domain" description="R13L1/DRL21-like LRR repeat region" evidence="9">
    <location>
        <begin position="233"/>
        <end position="331"/>
    </location>
</feature>
<gene>
    <name evidence="10" type="ORF">QJS04_geneDACA022408</name>
</gene>
<dbReference type="PANTHER" id="PTHR36766">
    <property type="entry name" value="PLANT BROAD-SPECTRUM MILDEW RESISTANCE PROTEIN RPW8"/>
    <property type="match status" value="1"/>
</dbReference>
<dbReference type="GO" id="GO:0005524">
    <property type="term" value="F:ATP binding"/>
    <property type="evidence" value="ECO:0007669"/>
    <property type="project" value="UniProtKB-KW"/>
</dbReference>
<dbReference type="Pfam" id="PF25019">
    <property type="entry name" value="LRR_R13L1-DRL21"/>
    <property type="match status" value="1"/>
</dbReference>
<dbReference type="AlphaFoldDB" id="A0AAV9BUC8"/>
<dbReference type="PANTHER" id="PTHR36766:SF40">
    <property type="entry name" value="DISEASE RESISTANCE PROTEIN RGA3"/>
    <property type="match status" value="1"/>
</dbReference>
<dbReference type="InterPro" id="IPR056789">
    <property type="entry name" value="LRR_R13L1-DRL21"/>
</dbReference>
<dbReference type="InterPro" id="IPR041118">
    <property type="entry name" value="Rx_N"/>
</dbReference>
<dbReference type="Gene3D" id="3.40.50.300">
    <property type="entry name" value="P-loop containing nucleotide triphosphate hydrolases"/>
    <property type="match status" value="1"/>
</dbReference>
<accession>A0AAV9BUC8</accession>
<keyword evidence="2" id="KW-0433">Leucine-rich repeat</keyword>
<dbReference type="SUPFAM" id="SSF52058">
    <property type="entry name" value="L domain-like"/>
    <property type="match status" value="1"/>
</dbReference>
<evidence type="ECO:0000259" key="7">
    <source>
        <dbReference type="Pfam" id="PF00931"/>
    </source>
</evidence>
<comment type="similarity">
    <text evidence="1">Belongs to the disease resistance NB-LRR family.</text>
</comment>
<evidence type="ECO:0000259" key="9">
    <source>
        <dbReference type="Pfam" id="PF25019"/>
    </source>
</evidence>
<keyword evidence="11" id="KW-1185">Reference proteome</keyword>
<dbReference type="Pfam" id="PF18052">
    <property type="entry name" value="Rx_N"/>
    <property type="match status" value="1"/>
</dbReference>
<dbReference type="GO" id="GO:0043531">
    <property type="term" value="F:ADP binding"/>
    <property type="evidence" value="ECO:0007669"/>
    <property type="project" value="InterPro"/>
</dbReference>
<feature type="domain" description="NB-ARC" evidence="7">
    <location>
        <begin position="152"/>
        <end position="225"/>
    </location>
</feature>
<keyword evidence="3" id="KW-0677">Repeat</keyword>
<evidence type="ECO:0000256" key="4">
    <source>
        <dbReference type="ARBA" id="ARBA00022741"/>
    </source>
</evidence>
<keyword evidence="5" id="KW-0611">Plant defense</keyword>